<dbReference type="GO" id="GO:0030943">
    <property type="term" value="F:mitochondrion targeting sequence binding"/>
    <property type="evidence" value="ECO:0007669"/>
    <property type="project" value="TreeGrafter"/>
</dbReference>
<dbReference type="InterPro" id="IPR002056">
    <property type="entry name" value="MAS20"/>
</dbReference>
<evidence type="ECO:0000256" key="16">
    <source>
        <dbReference type="SAM" id="Phobius"/>
    </source>
</evidence>
<evidence type="ECO:0000256" key="13">
    <source>
        <dbReference type="ARBA" id="ARBA00080405"/>
    </source>
</evidence>
<sequence>MSYTTPSSGPSVATIVTATVGVITTSALAYAIYFDHKRRNDPDFRKSLKREGRRQAKAAKIEQEQQGKEERQRLRDLVDEAFEEGVPDTAEEKEQVFMLEVGEGEKLCNDPTKVKEAALCFFRALKVYPNPQELMTIYDKTVPKPVLDAIAEMIAYDRTINSTSSGSSNAGVE</sequence>
<evidence type="ECO:0000256" key="14">
    <source>
        <dbReference type="PIRNR" id="PIRNR037707"/>
    </source>
</evidence>
<organism evidence="17 18">
    <name type="scientific">Carpinus fangiana</name>
    <dbReference type="NCBI Taxonomy" id="176857"/>
    <lineage>
        <taxon>Eukaryota</taxon>
        <taxon>Viridiplantae</taxon>
        <taxon>Streptophyta</taxon>
        <taxon>Embryophyta</taxon>
        <taxon>Tracheophyta</taxon>
        <taxon>Spermatophyta</taxon>
        <taxon>Magnoliopsida</taxon>
        <taxon>eudicotyledons</taxon>
        <taxon>Gunneridae</taxon>
        <taxon>Pentapetalae</taxon>
        <taxon>rosids</taxon>
        <taxon>fabids</taxon>
        <taxon>Fagales</taxon>
        <taxon>Betulaceae</taxon>
        <taxon>Carpinus</taxon>
    </lineage>
</organism>
<dbReference type="Proteomes" id="UP000327013">
    <property type="component" value="Chromosome 4"/>
</dbReference>
<gene>
    <name evidence="17" type="ORF">FH972_009497</name>
</gene>
<dbReference type="EMBL" id="CM017324">
    <property type="protein sequence ID" value="KAE8036864.1"/>
    <property type="molecule type" value="Genomic_DNA"/>
</dbReference>
<evidence type="ECO:0000313" key="18">
    <source>
        <dbReference type="Proteomes" id="UP000327013"/>
    </source>
</evidence>
<dbReference type="GO" id="GO:0006605">
    <property type="term" value="P:protein targeting"/>
    <property type="evidence" value="ECO:0007669"/>
    <property type="project" value="InterPro"/>
</dbReference>
<dbReference type="GO" id="GO:0006886">
    <property type="term" value="P:intracellular protein transport"/>
    <property type="evidence" value="ECO:0007669"/>
    <property type="project" value="InterPro"/>
</dbReference>
<evidence type="ECO:0000256" key="2">
    <source>
        <dbReference type="ARBA" id="ARBA00005792"/>
    </source>
</evidence>
<feature type="region of interest" description="Disordered" evidence="15">
    <location>
        <begin position="49"/>
        <end position="73"/>
    </location>
</feature>
<reference evidence="17 18" key="1">
    <citation type="submission" date="2019-06" db="EMBL/GenBank/DDBJ databases">
        <title>A chromosomal-level reference genome of Carpinus fangiana (Coryloideae, Betulaceae).</title>
        <authorList>
            <person name="Yang X."/>
            <person name="Wang Z."/>
            <person name="Zhang L."/>
            <person name="Hao G."/>
            <person name="Liu J."/>
            <person name="Yang Y."/>
        </authorList>
    </citation>
    <scope>NUCLEOTIDE SEQUENCE [LARGE SCALE GENOMIC DNA]</scope>
    <source>
        <strain evidence="17">Cfa_2016G</strain>
        <tissue evidence="17">Leaf</tissue>
    </source>
</reference>
<dbReference type="PANTHER" id="PTHR12430:SF0">
    <property type="entry name" value="TRANSLOCASE OF OUTER MITOCHONDRIAL MEMBRANE 20"/>
    <property type="match status" value="1"/>
</dbReference>
<keyword evidence="8 14" id="KW-0496">Mitochondrion</keyword>
<dbReference type="InterPro" id="IPR023392">
    <property type="entry name" value="Tom20_dom_sf"/>
</dbReference>
<evidence type="ECO:0000256" key="1">
    <source>
        <dbReference type="ARBA" id="ARBA00004572"/>
    </source>
</evidence>
<dbReference type="FunFam" id="1.20.960.10:FF:000002">
    <property type="entry name" value="Mitochondrial import receptor subunit TOM20"/>
    <property type="match status" value="1"/>
</dbReference>
<evidence type="ECO:0000256" key="6">
    <source>
        <dbReference type="ARBA" id="ARBA00022927"/>
    </source>
</evidence>
<evidence type="ECO:0000256" key="4">
    <source>
        <dbReference type="ARBA" id="ARBA00022692"/>
    </source>
</evidence>
<keyword evidence="18" id="KW-1185">Reference proteome</keyword>
<keyword evidence="6" id="KW-0653">Protein transport</keyword>
<evidence type="ECO:0000256" key="3">
    <source>
        <dbReference type="ARBA" id="ARBA00022448"/>
    </source>
</evidence>
<dbReference type="PANTHER" id="PTHR12430">
    <property type="entry name" value="MITOCHONDRIAL IMPORT RECEPTOR SUBUNIT TOM20"/>
    <property type="match status" value="1"/>
</dbReference>
<comment type="similarity">
    <text evidence="2 14">Belongs to the Tom20 family.</text>
</comment>
<protein>
    <recommendedName>
        <fullName evidence="11">Mitochondrial import receptor subunit TOM20</fullName>
    </recommendedName>
    <alternativeName>
        <fullName evidence="10">Mitochondrial 20 kDa outer membrane protein</fullName>
    </alternativeName>
    <alternativeName>
        <fullName evidence="12">Mitochondrial import receptor subunit tom20</fullName>
    </alternativeName>
    <alternativeName>
        <fullName evidence="13">Translocase of outer membrane 20 kDa subunit</fullName>
    </alternativeName>
</protein>
<dbReference type="GO" id="GO:0030150">
    <property type="term" value="P:protein import into mitochondrial matrix"/>
    <property type="evidence" value="ECO:0007669"/>
    <property type="project" value="TreeGrafter"/>
</dbReference>
<evidence type="ECO:0000256" key="5">
    <source>
        <dbReference type="ARBA" id="ARBA00022787"/>
    </source>
</evidence>
<accession>A0A660KM38</accession>
<evidence type="ECO:0000256" key="9">
    <source>
        <dbReference type="ARBA" id="ARBA00023136"/>
    </source>
</evidence>
<proteinExistence type="inferred from homology"/>
<evidence type="ECO:0000256" key="12">
    <source>
        <dbReference type="ARBA" id="ARBA00073975"/>
    </source>
</evidence>
<keyword evidence="7 16" id="KW-1133">Transmembrane helix</keyword>
<evidence type="ECO:0000256" key="11">
    <source>
        <dbReference type="ARBA" id="ARBA00068548"/>
    </source>
</evidence>
<dbReference type="SUPFAM" id="SSF47157">
    <property type="entry name" value="Mitochondrial import receptor subunit Tom20"/>
    <property type="match status" value="1"/>
</dbReference>
<comment type="subcellular location">
    <subcellularLocation>
        <location evidence="1">Mitochondrion outer membrane</location>
        <topology evidence="1">Single-pass membrane protein</topology>
    </subcellularLocation>
</comment>
<dbReference type="PRINTS" id="PR00351">
    <property type="entry name" value="OM20RECEPTOR"/>
</dbReference>
<dbReference type="GO" id="GO:0008320">
    <property type="term" value="F:protein transmembrane transporter activity"/>
    <property type="evidence" value="ECO:0007669"/>
    <property type="project" value="TreeGrafter"/>
</dbReference>
<evidence type="ECO:0000256" key="8">
    <source>
        <dbReference type="ARBA" id="ARBA00023128"/>
    </source>
</evidence>
<evidence type="ECO:0000256" key="7">
    <source>
        <dbReference type="ARBA" id="ARBA00022989"/>
    </source>
</evidence>
<dbReference type="PIRSF" id="PIRSF037707">
    <property type="entry name" value="MAS20_rcpt"/>
    <property type="match status" value="1"/>
</dbReference>
<dbReference type="GO" id="GO:0016031">
    <property type="term" value="P:tRNA import into mitochondrion"/>
    <property type="evidence" value="ECO:0007669"/>
    <property type="project" value="TreeGrafter"/>
</dbReference>
<keyword evidence="5 14" id="KW-1000">Mitochondrion outer membrane</keyword>
<keyword evidence="4 16" id="KW-0812">Transmembrane</keyword>
<evidence type="ECO:0000256" key="10">
    <source>
        <dbReference type="ARBA" id="ARBA00042705"/>
    </source>
</evidence>
<keyword evidence="9 14" id="KW-0472">Membrane</keyword>
<dbReference type="Pfam" id="PF02064">
    <property type="entry name" value="MAS20"/>
    <property type="match status" value="1"/>
</dbReference>
<evidence type="ECO:0000256" key="15">
    <source>
        <dbReference type="SAM" id="MobiDB-lite"/>
    </source>
</evidence>
<dbReference type="GO" id="GO:0005742">
    <property type="term" value="C:mitochondrial outer membrane translocase complex"/>
    <property type="evidence" value="ECO:0007669"/>
    <property type="project" value="UniProtKB-UniRule"/>
</dbReference>
<dbReference type="Gene3D" id="1.20.960.10">
    <property type="entry name" value="Mitochondrial outer membrane translocase complex, subunit Tom20 domain"/>
    <property type="match status" value="1"/>
</dbReference>
<evidence type="ECO:0000313" key="17">
    <source>
        <dbReference type="EMBL" id="KAE8036864.1"/>
    </source>
</evidence>
<dbReference type="OrthoDB" id="2154253at2759"/>
<dbReference type="NCBIfam" id="TIGR00985">
    <property type="entry name" value="3a0801s04tom"/>
    <property type="match status" value="1"/>
</dbReference>
<name>A0A660KM38_9ROSI</name>
<dbReference type="AlphaFoldDB" id="A0A660KM38"/>
<feature type="transmembrane region" description="Helical" evidence="16">
    <location>
        <begin position="12"/>
        <end position="33"/>
    </location>
</feature>
<keyword evidence="3" id="KW-0813">Transport</keyword>